<proteinExistence type="predicted"/>
<dbReference type="Gene3D" id="2.50.20.20">
    <property type="match status" value="1"/>
</dbReference>
<keyword evidence="3" id="KW-0449">Lipoprotein</keyword>
<dbReference type="EMBL" id="BAABHS010000014">
    <property type="protein sequence ID" value="GAA4972232.1"/>
    <property type="molecule type" value="Genomic_DNA"/>
</dbReference>
<name>A0ABP9HJM7_9ACTN</name>
<comment type="caution">
    <text evidence="3">The sequence shown here is derived from an EMBL/GenBank/DDBJ whole genome shotgun (WGS) entry which is preliminary data.</text>
</comment>
<accession>A0ABP9HJM7</accession>
<dbReference type="PROSITE" id="PS51257">
    <property type="entry name" value="PROKAR_LIPOPROTEIN"/>
    <property type="match status" value="1"/>
</dbReference>
<evidence type="ECO:0000313" key="3">
    <source>
        <dbReference type="EMBL" id="GAA4972232.1"/>
    </source>
</evidence>
<evidence type="ECO:0000313" key="4">
    <source>
        <dbReference type="Proteomes" id="UP001500466"/>
    </source>
</evidence>
<reference evidence="4" key="1">
    <citation type="journal article" date="2019" name="Int. J. Syst. Evol. Microbiol.">
        <title>The Global Catalogue of Microorganisms (GCM) 10K type strain sequencing project: providing services to taxonomists for standard genome sequencing and annotation.</title>
        <authorList>
            <consortium name="The Broad Institute Genomics Platform"/>
            <consortium name="The Broad Institute Genome Sequencing Center for Infectious Disease"/>
            <person name="Wu L."/>
            <person name="Ma J."/>
        </authorList>
    </citation>
    <scope>NUCLEOTIDE SEQUENCE [LARGE SCALE GENOMIC DNA]</scope>
    <source>
        <strain evidence="4">JCM 17986</strain>
    </source>
</reference>
<feature type="compositionally biased region" description="Low complexity" evidence="1">
    <location>
        <begin position="270"/>
        <end position="302"/>
    </location>
</feature>
<dbReference type="SUPFAM" id="SSF89392">
    <property type="entry name" value="Prokaryotic lipoproteins and lipoprotein localization factors"/>
    <property type="match status" value="1"/>
</dbReference>
<feature type="signal peptide" evidence="2">
    <location>
        <begin position="1"/>
        <end position="22"/>
    </location>
</feature>
<feature type="region of interest" description="Disordered" evidence="1">
    <location>
        <begin position="258"/>
        <end position="302"/>
    </location>
</feature>
<evidence type="ECO:0000256" key="1">
    <source>
        <dbReference type="SAM" id="MobiDB-lite"/>
    </source>
</evidence>
<keyword evidence="2" id="KW-0732">Signal</keyword>
<dbReference type="Proteomes" id="UP001500466">
    <property type="component" value="Unassembled WGS sequence"/>
</dbReference>
<keyword evidence="4" id="KW-1185">Reference proteome</keyword>
<dbReference type="RefSeq" id="WP_345677187.1">
    <property type="nucleotide sequence ID" value="NZ_BAABHS010000014.1"/>
</dbReference>
<protein>
    <submittedName>
        <fullName evidence="3">Lipoprotein</fullName>
    </submittedName>
</protein>
<feature type="chain" id="PRO_5046768086" evidence="2">
    <location>
        <begin position="23"/>
        <end position="302"/>
    </location>
</feature>
<dbReference type="InterPro" id="IPR029046">
    <property type="entry name" value="LolA/LolB/LppX"/>
</dbReference>
<gene>
    <name evidence="3" type="ORF">GCM10023205_42900</name>
</gene>
<organism evidence="3 4">
    <name type="scientific">Yinghuangia aomiensis</name>
    <dbReference type="NCBI Taxonomy" id="676205"/>
    <lineage>
        <taxon>Bacteria</taxon>
        <taxon>Bacillati</taxon>
        <taxon>Actinomycetota</taxon>
        <taxon>Actinomycetes</taxon>
        <taxon>Kitasatosporales</taxon>
        <taxon>Streptomycetaceae</taxon>
        <taxon>Yinghuangia</taxon>
    </lineage>
</organism>
<evidence type="ECO:0000256" key="2">
    <source>
        <dbReference type="SAM" id="SignalP"/>
    </source>
</evidence>
<sequence>MKFRIVLTGACAGALVLTGCGAGGGAKPASAGQPEAVAAVRAATATTVDAGSSRTRTTMTMSSGDRTVTLTGQGLFDYRRRVGTVSLDVPKDSGLTGPLQEVVTPEALYMKNATPGVPADKWVRIEVRGLADGNLISGGSADPTTSFEILRGVNDDVVLAGTEKLGADDVRKYTGTLDIRKAHDLTPENQRAPLAAALKSFASPTIPFEVLLDAQGRLRKVQEEFNLASGGSGGKAERTAKVVSAAELYDFGVPVQVQPPRPDELYVADGAATPPAGAPASPAASPSASGSASPTASPTRKR</sequence>